<feature type="active site" description="Nucleophile" evidence="10">
    <location>
        <position position="84"/>
    </location>
</feature>
<accession>A0A1S8WV53</accession>
<evidence type="ECO:0000256" key="3">
    <source>
        <dbReference type="ARBA" id="ARBA00012759"/>
    </source>
</evidence>
<reference evidence="13 14" key="1">
    <citation type="submission" date="2015-03" db="EMBL/GenBank/DDBJ databases">
        <title>Draft genome of the nematode, Opisthorchis viverrini.</title>
        <authorList>
            <person name="Mitreva M."/>
        </authorList>
    </citation>
    <scope>NUCLEOTIDE SEQUENCE [LARGE SCALE GENOMIC DNA]</scope>
    <source>
        <strain evidence="13">Khon Kaen</strain>
    </source>
</reference>
<feature type="site" description="Transition state stabilizer" evidence="10">
    <location>
        <position position="78"/>
    </location>
</feature>
<keyword evidence="6 10" id="KW-0378">Hydrolase</keyword>
<dbReference type="GO" id="GO:0016579">
    <property type="term" value="P:protein deubiquitination"/>
    <property type="evidence" value="ECO:0007669"/>
    <property type="project" value="TreeGrafter"/>
</dbReference>
<proteinExistence type="inferred from homology"/>
<feature type="non-terminal residue" evidence="13">
    <location>
        <position position="241"/>
    </location>
</feature>
<dbReference type="InterPro" id="IPR038765">
    <property type="entry name" value="Papain-like_cys_pep_sf"/>
</dbReference>
<evidence type="ECO:0000313" key="13">
    <source>
        <dbReference type="EMBL" id="OON18376.1"/>
    </source>
</evidence>
<sequence length="241" mass="26817">MRWLPLEANPDVLNKYLHKLGVENKWQFRDVYGLDEEALKTVPTPVEAVMLLFPLSNAEKTHQLGKEVTDDKVYLIHQTAVNACGTVAILHALCNNSKVMDAASGSVLGDFVKKTSGMTPDQRGIAMEEDKNLFNIHETLAMEGQTQTPCRESDTQKHFVTFVVKDGSLYELDGRRSHPILHGNSTPHTLLNDASVVIKKFMERDNSTYVQNGPGKRTDVISVHYSPAVQKQLAAFQGSIQ</sequence>
<evidence type="ECO:0000256" key="1">
    <source>
        <dbReference type="ARBA" id="ARBA00000707"/>
    </source>
</evidence>
<comment type="function">
    <text evidence="8">Ubiquitin-protein hydrolase is involved both in the processing of ubiquitin precursors and of ubiquitinated proteins. This enzyme is a thiol protease that recognizes and hydrolyzes a peptide bond at the C-terminal glycine of ubiquitin.</text>
</comment>
<dbReference type="InterPro" id="IPR036959">
    <property type="entry name" value="Peptidase_C12_UCH_sf"/>
</dbReference>
<dbReference type="AlphaFoldDB" id="A0A1S8WV53"/>
<comment type="catalytic activity">
    <reaction evidence="1 10 11">
        <text>Thiol-dependent hydrolysis of ester, thioester, amide, peptide and isopeptide bonds formed by the C-terminal Gly of ubiquitin (a 76-residue protein attached to proteins as an intracellular targeting signal).</text>
        <dbReference type="EC" id="3.4.19.12"/>
    </reaction>
</comment>
<evidence type="ECO:0000256" key="2">
    <source>
        <dbReference type="ARBA" id="ARBA00009326"/>
    </source>
</evidence>
<evidence type="ECO:0000256" key="4">
    <source>
        <dbReference type="ARBA" id="ARBA00022670"/>
    </source>
</evidence>
<dbReference type="InterPro" id="IPR001578">
    <property type="entry name" value="Peptidase_C12_UCH"/>
</dbReference>
<dbReference type="GO" id="GO:0005737">
    <property type="term" value="C:cytoplasm"/>
    <property type="evidence" value="ECO:0007669"/>
    <property type="project" value="TreeGrafter"/>
</dbReference>
<evidence type="ECO:0000256" key="11">
    <source>
        <dbReference type="RuleBase" id="RU361215"/>
    </source>
</evidence>
<keyword evidence="14" id="KW-1185">Reference proteome</keyword>
<feature type="active site" description="Proton donor" evidence="10">
    <location>
        <position position="158"/>
    </location>
</feature>
<gene>
    <name evidence="13" type="ORF">X801_05771</name>
</gene>
<evidence type="ECO:0000256" key="10">
    <source>
        <dbReference type="PROSITE-ProRule" id="PRU01393"/>
    </source>
</evidence>
<evidence type="ECO:0000256" key="6">
    <source>
        <dbReference type="ARBA" id="ARBA00022801"/>
    </source>
</evidence>
<dbReference type="CDD" id="cd09616">
    <property type="entry name" value="Peptidase_C12_UCH_L1_L3"/>
    <property type="match status" value="1"/>
</dbReference>
<evidence type="ECO:0000313" key="14">
    <source>
        <dbReference type="Proteomes" id="UP000243686"/>
    </source>
</evidence>
<dbReference type="Pfam" id="PF01088">
    <property type="entry name" value="Peptidase_C12"/>
    <property type="match status" value="1"/>
</dbReference>
<comment type="similarity">
    <text evidence="2 10 11">Belongs to the peptidase C12 family.</text>
</comment>
<dbReference type="EC" id="3.4.19.12" evidence="3 11"/>
<dbReference type="Gene3D" id="3.40.532.10">
    <property type="entry name" value="Peptidase C12, ubiquitin carboxyl-terminal hydrolase"/>
    <property type="match status" value="1"/>
</dbReference>
<feature type="domain" description="UCH catalytic" evidence="12">
    <location>
        <begin position="2"/>
        <end position="225"/>
    </location>
</feature>
<keyword evidence="5 10" id="KW-0833">Ubl conjugation pathway</keyword>
<dbReference type="PANTHER" id="PTHR10589:SF17">
    <property type="entry name" value="UBIQUITIN CARBOXYL-TERMINAL HYDROLASE"/>
    <property type="match status" value="1"/>
</dbReference>
<dbReference type="SUPFAM" id="SSF54001">
    <property type="entry name" value="Cysteine proteinases"/>
    <property type="match status" value="1"/>
</dbReference>
<dbReference type="FunFam" id="3.40.532.10:FF:000006">
    <property type="entry name" value="Ubiquitin carboxyl-terminal hydrolase"/>
    <property type="match status" value="1"/>
</dbReference>
<evidence type="ECO:0000256" key="9">
    <source>
        <dbReference type="ARBA" id="ARBA00073226"/>
    </source>
</evidence>
<evidence type="ECO:0000256" key="7">
    <source>
        <dbReference type="ARBA" id="ARBA00022807"/>
    </source>
</evidence>
<dbReference type="PRINTS" id="PR00707">
    <property type="entry name" value="UBCTHYDRLASE"/>
</dbReference>
<dbReference type="PROSITE" id="PS52048">
    <property type="entry name" value="UCH_DOMAIN"/>
    <property type="match status" value="1"/>
</dbReference>
<organism evidence="13 14">
    <name type="scientific">Opisthorchis viverrini</name>
    <name type="common">Southeast Asian liver fluke</name>
    <dbReference type="NCBI Taxonomy" id="6198"/>
    <lineage>
        <taxon>Eukaryota</taxon>
        <taxon>Metazoa</taxon>
        <taxon>Spiralia</taxon>
        <taxon>Lophotrochozoa</taxon>
        <taxon>Platyhelminthes</taxon>
        <taxon>Trematoda</taxon>
        <taxon>Digenea</taxon>
        <taxon>Opisthorchiida</taxon>
        <taxon>Opisthorchiata</taxon>
        <taxon>Opisthorchiidae</taxon>
        <taxon>Opisthorchis</taxon>
    </lineage>
</organism>
<name>A0A1S8WV53_OPIVI</name>
<evidence type="ECO:0000256" key="5">
    <source>
        <dbReference type="ARBA" id="ARBA00022786"/>
    </source>
</evidence>
<protein>
    <recommendedName>
        <fullName evidence="9 11">Ubiquitin carboxyl-terminal hydrolase</fullName>
        <ecNumber evidence="3 11">3.4.19.12</ecNumber>
    </recommendedName>
</protein>
<keyword evidence="7 10" id="KW-0788">Thiol protease</keyword>
<dbReference type="GO" id="GO:0006511">
    <property type="term" value="P:ubiquitin-dependent protein catabolic process"/>
    <property type="evidence" value="ECO:0007669"/>
    <property type="project" value="UniProtKB-UniRule"/>
</dbReference>
<evidence type="ECO:0000259" key="12">
    <source>
        <dbReference type="PROSITE" id="PS52048"/>
    </source>
</evidence>
<evidence type="ECO:0000256" key="8">
    <source>
        <dbReference type="ARBA" id="ARBA00055560"/>
    </source>
</evidence>
<dbReference type="PANTHER" id="PTHR10589">
    <property type="entry name" value="UBIQUITIN CARBOXYL-TERMINAL HYDROLASE"/>
    <property type="match status" value="1"/>
</dbReference>
<dbReference type="GO" id="GO:0004843">
    <property type="term" value="F:cysteine-type deubiquitinase activity"/>
    <property type="evidence" value="ECO:0007669"/>
    <property type="project" value="UniProtKB-UniRule"/>
</dbReference>
<dbReference type="EMBL" id="KV894245">
    <property type="protein sequence ID" value="OON18376.1"/>
    <property type="molecule type" value="Genomic_DNA"/>
</dbReference>
<feature type="site" description="Important for enzyme activity" evidence="10">
    <location>
        <position position="173"/>
    </location>
</feature>
<keyword evidence="4 10" id="KW-0645">Protease</keyword>
<dbReference type="Proteomes" id="UP000243686">
    <property type="component" value="Unassembled WGS sequence"/>
</dbReference>